<dbReference type="RefSeq" id="WP_238578858.1">
    <property type="nucleotide sequence ID" value="NZ_JANX01001077.1"/>
</dbReference>
<dbReference type="PANTHER" id="PTHR43790:SF3">
    <property type="entry name" value="D-ALLOSE IMPORT ATP-BINDING PROTEIN ALSA-RELATED"/>
    <property type="match status" value="1"/>
</dbReference>
<dbReference type="PANTHER" id="PTHR43790">
    <property type="entry name" value="CARBOHYDRATE TRANSPORT ATP-BINDING PROTEIN MG119-RELATED"/>
    <property type="match status" value="1"/>
</dbReference>
<protein>
    <recommendedName>
        <fullName evidence="7">ABC transporter domain-containing protein</fullName>
    </recommendedName>
</protein>
<keyword evidence="3" id="KW-0547">Nucleotide-binding</keyword>
<dbReference type="SUPFAM" id="SSF52540">
    <property type="entry name" value="P-loop containing nucleoside triphosphate hydrolases"/>
    <property type="match status" value="1"/>
</dbReference>
<organism evidence="8 9">
    <name type="scientific">Inquilinus limosus MP06</name>
    <dbReference type="NCBI Taxonomy" id="1398085"/>
    <lineage>
        <taxon>Bacteria</taxon>
        <taxon>Pseudomonadati</taxon>
        <taxon>Pseudomonadota</taxon>
        <taxon>Alphaproteobacteria</taxon>
        <taxon>Rhodospirillales</taxon>
        <taxon>Rhodospirillaceae</taxon>
        <taxon>Inquilinus</taxon>
    </lineage>
</organism>
<evidence type="ECO:0000256" key="1">
    <source>
        <dbReference type="ARBA" id="ARBA00022448"/>
    </source>
</evidence>
<evidence type="ECO:0000256" key="4">
    <source>
        <dbReference type="ARBA" id="ARBA00022840"/>
    </source>
</evidence>
<comment type="caution">
    <text evidence="8">The sequence shown here is derived from an EMBL/GenBank/DDBJ whole genome shotgun (WGS) entry which is preliminary data.</text>
</comment>
<evidence type="ECO:0000256" key="2">
    <source>
        <dbReference type="ARBA" id="ARBA00022475"/>
    </source>
</evidence>
<evidence type="ECO:0000256" key="6">
    <source>
        <dbReference type="ARBA" id="ARBA00023136"/>
    </source>
</evidence>
<evidence type="ECO:0000313" key="9">
    <source>
        <dbReference type="Proteomes" id="UP000029995"/>
    </source>
</evidence>
<dbReference type="InterPro" id="IPR003439">
    <property type="entry name" value="ABC_transporter-like_ATP-bd"/>
</dbReference>
<dbReference type="Pfam" id="PF00005">
    <property type="entry name" value="ABC_tran"/>
    <property type="match status" value="1"/>
</dbReference>
<keyword evidence="4" id="KW-0067">ATP-binding</keyword>
<evidence type="ECO:0000256" key="3">
    <source>
        <dbReference type="ARBA" id="ARBA00022741"/>
    </source>
</evidence>
<dbReference type="GO" id="GO:0016887">
    <property type="term" value="F:ATP hydrolysis activity"/>
    <property type="evidence" value="ECO:0007669"/>
    <property type="project" value="InterPro"/>
</dbReference>
<dbReference type="AlphaFoldDB" id="A0A0A0CYY5"/>
<keyword evidence="6" id="KW-0472">Membrane</keyword>
<gene>
    <name evidence="8" type="ORF">P409_35270</name>
</gene>
<feature type="domain" description="ABC transporter" evidence="7">
    <location>
        <begin position="33"/>
        <end position="65"/>
    </location>
</feature>
<dbReference type="Proteomes" id="UP000029995">
    <property type="component" value="Unassembled WGS sequence"/>
</dbReference>
<accession>A0A0A0CYY5</accession>
<evidence type="ECO:0000256" key="5">
    <source>
        <dbReference type="ARBA" id="ARBA00022967"/>
    </source>
</evidence>
<sequence>MLARLGLRRFGRESELARGTIGRLGVRCTGPLQPAGRLSGGNQQKVVIGKWLATAPRVLLLDEPTRGIDVGAKKEIYDLVFALADQGIAILLVSSELPELLLLADRVLVMCEGRQTGLLSRAAASQEAIMELASPRSAPILSEAVS</sequence>
<proteinExistence type="predicted"/>
<dbReference type="InterPro" id="IPR027417">
    <property type="entry name" value="P-loop_NTPase"/>
</dbReference>
<evidence type="ECO:0000313" key="8">
    <source>
        <dbReference type="EMBL" id="KGM30072.1"/>
    </source>
</evidence>
<name>A0A0A0CYY5_9PROT</name>
<dbReference type="GO" id="GO:0005524">
    <property type="term" value="F:ATP binding"/>
    <property type="evidence" value="ECO:0007669"/>
    <property type="project" value="UniProtKB-KW"/>
</dbReference>
<dbReference type="InterPro" id="IPR050107">
    <property type="entry name" value="ABC_carbohydrate_import_ATPase"/>
</dbReference>
<keyword evidence="5" id="KW-1278">Translocase</keyword>
<dbReference type="EMBL" id="JANX01001077">
    <property type="protein sequence ID" value="KGM30072.1"/>
    <property type="molecule type" value="Genomic_DNA"/>
</dbReference>
<dbReference type="Gene3D" id="3.40.50.300">
    <property type="entry name" value="P-loop containing nucleotide triphosphate hydrolases"/>
    <property type="match status" value="1"/>
</dbReference>
<keyword evidence="1" id="KW-0813">Transport</keyword>
<keyword evidence="2" id="KW-1003">Cell membrane</keyword>
<reference evidence="8 9" key="1">
    <citation type="submission" date="2014-01" db="EMBL/GenBank/DDBJ databases">
        <title>Genome sequence determination for a cystic fibrosis isolate, Inquilinus limosus.</title>
        <authorList>
            <person name="Pino M."/>
            <person name="Di Conza J."/>
            <person name="Gutkind G."/>
        </authorList>
    </citation>
    <scope>NUCLEOTIDE SEQUENCE [LARGE SCALE GENOMIC DNA]</scope>
    <source>
        <strain evidence="8 9">MP06</strain>
    </source>
</reference>
<evidence type="ECO:0000259" key="7">
    <source>
        <dbReference type="Pfam" id="PF00005"/>
    </source>
</evidence>